<organism evidence="2 3">
    <name type="scientific">Lacticaseibacillus sharpeae JCM 1186 = DSM 20505</name>
    <dbReference type="NCBI Taxonomy" id="1291052"/>
    <lineage>
        <taxon>Bacteria</taxon>
        <taxon>Bacillati</taxon>
        <taxon>Bacillota</taxon>
        <taxon>Bacilli</taxon>
        <taxon>Lactobacillales</taxon>
        <taxon>Lactobacillaceae</taxon>
        <taxon>Lacticaseibacillus</taxon>
    </lineage>
</organism>
<evidence type="ECO:0000313" key="3">
    <source>
        <dbReference type="Proteomes" id="UP000051679"/>
    </source>
</evidence>
<gene>
    <name evidence="2" type="ORF">FC18_GL000710</name>
</gene>
<evidence type="ECO:0000259" key="1">
    <source>
        <dbReference type="Pfam" id="PF05043"/>
    </source>
</evidence>
<dbReference type="Proteomes" id="UP000051679">
    <property type="component" value="Unassembled WGS sequence"/>
</dbReference>
<evidence type="ECO:0000313" key="2">
    <source>
        <dbReference type="EMBL" id="KRM56178.1"/>
    </source>
</evidence>
<dbReference type="AlphaFoldDB" id="A0A0R1ZP81"/>
<dbReference type="PATRIC" id="fig|1291052.5.peg.725"/>
<dbReference type="InterPro" id="IPR036388">
    <property type="entry name" value="WH-like_DNA-bd_sf"/>
</dbReference>
<dbReference type="Pfam" id="PF05043">
    <property type="entry name" value="Mga"/>
    <property type="match status" value="1"/>
</dbReference>
<feature type="domain" description="Mga helix-turn-helix" evidence="1">
    <location>
        <begin position="90"/>
        <end position="173"/>
    </location>
</feature>
<proteinExistence type="predicted"/>
<dbReference type="EMBL" id="AYYO01000009">
    <property type="protein sequence ID" value="KRM56178.1"/>
    <property type="molecule type" value="Genomic_DNA"/>
</dbReference>
<reference evidence="2 3" key="1">
    <citation type="journal article" date="2015" name="Genome Announc.">
        <title>Expanding the biotechnology potential of lactobacilli through comparative genomics of 213 strains and associated genera.</title>
        <authorList>
            <person name="Sun Z."/>
            <person name="Harris H.M."/>
            <person name="McCann A."/>
            <person name="Guo C."/>
            <person name="Argimon S."/>
            <person name="Zhang W."/>
            <person name="Yang X."/>
            <person name="Jeffery I.B."/>
            <person name="Cooney J.C."/>
            <person name="Kagawa T.F."/>
            <person name="Liu W."/>
            <person name="Song Y."/>
            <person name="Salvetti E."/>
            <person name="Wrobel A."/>
            <person name="Rasinkangas P."/>
            <person name="Parkhill J."/>
            <person name="Rea M.C."/>
            <person name="O'Sullivan O."/>
            <person name="Ritari J."/>
            <person name="Douillard F.P."/>
            <person name="Paul Ross R."/>
            <person name="Yang R."/>
            <person name="Briner A.E."/>
            <person name="Felis G.E."/>
            <person name="de Vos W.M."/>
            <person name="Barrangou R."/>
            <person name="Klaenhammer T.R."/>
            <person name="Caufield P.W."/>
            <person name="Cui Y."/>
            <person name="Zhang H."/>
            <person name="O'Toole P.W."/>
        </authorList>
    </citation>
    <scope>NUCLEOTIDE SEQUENCE [LARGE SCALE GENOMIC DNA]</scope>
    <source>
        <strain evidence="2 3">DSM 20505</strain>
    </source>
</reference>
<keyword evidence="3" id="KW-1185">Reference proteome</keyword>
<dbReference type="STRING" id="1291052.FC18_GL000710"/>
<name>A0A0R1ZP81_9LACO</name>
<sequence>MRPTTEVIIMLYEETFLDNADYQKFQMYRSLKTIDNYSFTINDLSLQMQIYYQQTYNTFRELLMDMEDMTGETNKLAKKRLMSQDNFPVSVDEYRLYLLENSIQFQFVNYLVQSSSLSVDKFCQDRFISRSTLTRKTVPLRKLLAEYDLKISFTQPAIVGTEQRVRLFLFAFYWLGYHGVRWPITAIHPQQLNTAYSKLPTRKTSPVAALQEVLFWGICRLRIVRGYTINEWPEYDDVFRSVAAMNTPIYTKDMFPKLDEQTLTAESKFFHYQQNRQLRFSTSQASWLELYADIVSTDNPVHTYITRLTSFLEQHWRADAPIAFEDNMVLITNIMRAAMSFYMIGGNYAKISDFFDSKRNLYPHSELYAALIAFHEGLPDTTPFSTFKQNAVPLTLTLTYMLTPYLQDFTWHQIVRCRVLLEHGDLNAYRVIKFLRNMSFIQMMSDDDDVRDADLIITNIDDEPLFSNIDTSRQTLVTWHADATDDDYFNLYLLVKKTFLNILGLGDIQYTRV</sequence>
<dbReference type="Gene3D" id="1.10.10.10">
    <property type="entry name" value="Winged helix-like DNA-binding domain superfamily/Winged helix DNA-binding domain"/>
    <property type="match status" value="1"/>
</dbReference>
<protein>
    <recommendedName>
        <fullName evidence="1">Mga helix-turn-helix domain-containing protein</fullName>
    </recommendedName>
</protein>
<accession>A0A0R1ZP81</accession>
<dbReference type="InterPro" id="IPR007737">
    <property type="entry name" value="Mga_HTH"/>
</dbReference>
<comment type="caution">
    <text evidence="2">The sequence shown here is derived from an EMBL/GenBank/DDBJ whole genome shotgun (WGS) entry which is preliminary data.</text>
</comment>